<proteinExistence type="predicted"/>
<dbReference type="EMBL" id="PTJC01000005">
    <property type="protein sequence ID" value="PPK87445.1"/>
    <property type="molecule type" value="Genomic_DNA"/>
</dbReference>
<gene>
    <name evidence="2" type="ORF">CLV84_0386</name>
</gene>
<keyword evidence="3" id="KW-1185">Reference proteome</keyword>
<feature type="compositionally biased region" description="Basic and acidic residues" evidence="1">
    <location>
        <begin position="14"/>
        <end position="35"/>
    </location>
</feature>
<sequence>MERGNTRSYIRGAGAREKGPAKQYPDRPTSEKPIREGGSTALQSDRLSFHLNPALHAGQDGLDRAAV</sequence>
<feature type="region of interest" description="Disordered" evidence="1">
    <location>
        <begin position="1"/>
        <end position="40"/>
    </location>
</feature>
<accession>A0A2S6I7F3</accession>
<reference evidence="2 3" key="1">
    <citation type="submission" date="2018-02" db="EMBL/GenBank/DDBJ databases">
        <title>Genomic Encyclopedia of Archaeal and Bacterial Type Strains, Phase II (KMG-II): from individual species to whole genera.</title>
        <authorList>
            <person name="Goeker M."/>
        </authorList>
    </citation>
    <scope>NUCLEOTIDE SEQUENCE [LARGE SCALE GENOMIC DNA]</scope>
    <source>
        <strain evidence="2 3">DSM 29526</strain>
    </source>
</reference>
<protein>
    <submittedName>
        <fullName evidence="2">Uncharacterized protein</fullName>
    </submittedName>
</protein>
<dbReference type="Proteomes" id="UP000237662">
    <property type="component" value="Unassembled WGS sequence"/>
</dbReference>
<organism evidence="2 3">
    <name type="scientific">Neolewinella xylanilytica</name>
    <dbReference type="NCBI Taxonomy" id="1514080"/>
    <lineage>
        <taxon>Bacteria</taxon>
        <taxon>Pseudomonadati</taxon>
        <taxon>Bacteroidota</taxon>
        <taxon>Saprospiria</taxon>
        <taxon>Saprospirales</taxon>
        <taxon>Lewinellaceae</taxon>
        <taxon>Neolewinella</taxon>
    </lineage>
</organism>
<name>A0A2S6I7F3_9BACT</name>
<evidence type="ECO:0000256" key="1">
    <source>
        <dbReference type="SAM" id="MobiDB-lite"/>
    </source>
</evidence>
<dbReference type="AlphaFoldDB" id="A0A2S6I7F3"/>
<evidence type="ECO:0000313" key="3">
    <source>
        <dbReference type="Proteomes" id="UP000237662"/>
    </source>
</evidence>
<comment type="caution">
    <text evidence="2">The sequence shown here is derived from an EMBL/GenBank/DDBJ whole genome shotgun (WGS) entry which is preliminary data.</text>
</comment>
<evidence type="ECO:0000313" key="2">
    <source>
        <dbReference type="EMBL" id="PPK87445.1"/>
    </source>
</evidence>